<sequence length="271" mass="26669">MLKQLSIAAALAAAAVAQNTPSLADALKSSSELSTLAGLVPQDVLQTLSSASNITILAPANSAFEKVSPQMLSSLTSTPGAITALLQYHVLNGSYPSSAIPDEGAFVPTLLTNTSYTNVTGGQVVHATTDDDKVVFFTGSLSNSTVTTANVNFTGGVIHIIDTVLTIPGSVSDIATAAGLTSVRGALVSANLVETVNTTPDSATPVSEAPFTSGQPTPSAPIGGGAGNGRPTGTGSPTSSSGLPQATANAAPAVAVSGGFAALLAAAAFFL</sequence>
<evidence type="ECO:0000256" key="2">
    <source>
        <dbReference type="SAM" id="SignalP"/>
    </source>
</evidence>
<dbReference type="PANTHER" id="PTHR10900:SF77">
    <property type="entry name" value="FI19380P1"/>
    <property type="match status" value="1"/>
</dbReference>
<protein>
    <recommendedName>
        <fullName evidence="3">FAS1 domain-containing protein</fullName>
    </recommendedName>
</protein>
<dbReference type="SUPFAM" id="SSF82153">
    <property type="entry name" value="FAS1 domain"/>
    <property type="match status" value="1"/>
</dbReference>
<dbReference type="AlphaFoldDB" id="A0A8H5ZGI1"/>
<evidence type="ECO:0000313" key="5">
    <source>
        <dbReference type="Proteomes" id="UP000624244"/>
    </source>
</evidence>
<dbReference type="PANTHER" id="PTHR10900">
    <property type="entry name" value="PERIOSTIN-RELATED"/>
    <property type="match status" value="1"/>
</dbReference>
<dbReference type="PROSITE" id="PS50213">
    <property type="entry name" value="FAS1"/>
    <property type="match status" value="1"/>
</dbReference>
<accession>A0A8H5ZGI1</accession>
<evidence type="ECO:0000259" key="3">
    <source>
        <dbReference type="PROSITE" id="PS50213"/>
    </source>
</evidence>
<feature type="chain" id="PRO_5034408628" description="FAS1 domain-containing protein" evidence="2">
    <location>
        <begin position="18"/>
        <end position="271"/>
    </location>
</feature>
<comment type="caution">
    <text evidence="4">The sequence shown here is derived from an EMBL/GenBank/DDBJ whole genome shotgun (WGS) entry which is preliminary data.</text>
</comment>
<feature type="region of interest" description="Disordered" evidence="1">
    <location>
        <begin position="198"/>
        <end position="245"/>
    </location>
</feature>
<feature type="signal peptide" evidence="2">
    <location>
        <begin position="1"/>
        <end position="17"/>
    </location>
</feature>
<dbReference type="SMART" id="SM00554">
    <property type="entry name" value="FAS1"/>
    <property type="match status" value="1"/>
</dbReference>
<gene>
    <name evidence="4" type="ORF">GGP41_009929</name>
</gene>
<feature type="compositionally biased region" description="Gly residues" evidence="1">
    <location>
        <begin position="222"/>
        <end position="232"/>
    </location>
</feature>
<dbReference type="GO" id="GO:0000329">
    <property type="term" value="C:fungal-type vacuole membrane"/>
    <property type="evidence" value="ECO:0007669"/>
    <property type="project" value="TreeGrafter"/>
</dbReference>
<dbReference type="Pfam" id="PF02469">
    <property type="entry name" value="Fasciclin"/>
    <property type="match status" value="1"/>
</dbReference>
<dbReference type="InterPro" id="IPR000782">
    <property type="entry name" value="FAS1_domain"/>
</dbReference>
<dbReference type="Proteomes" id="UP000624244">
    <property type="component" value="Unassembled WGS sequence"/>
</dbReference>
<dbReference type="GO" id="GO:0016236">
    <property type="term" value="P:macroautophagy"/>
    <property type="evidence" value="ECO:0007669"/>
    <property type="project" value="TreeGrafter"/>
</dbReference>
<name>A0A8H5ZGI1_COCSA</name>
<dbReference type="InterPro" id="IPR036378">
    <property type="entry name" value="FAS1_dom_sf"/>
</dbReference>
<feature type="compositionally biased region" description="Low complexity" evidence="1">
    <location>
        <begin position="233"/>
        <end position="245"/>
    </location>
</feature>
<organism evidence="4 5">
    <name type="scientific">Cochliobolus sativus</name>
    <name type="common">Common root rot and spot blotch fungus</name>
    <name type="synonym">Bipolaris sorokiniana</name>
    <dbReference type="NCBI Taxonomy" id="45130"/>
    <lineage>
        <taxon>Eukaryota</taxon>
        <taxon>Fungi</taxon>
        <taxon>Dikarya</taxon>
        <taxon>Ascomycota</taxon>
        <taxon>Pezizomycotina</taxon>
        <taxon>Dothideomycetes</taxon>
        <taxon>Pleosporomycetidae</taxon>
        <taxon>Pleosporales</taxon>
        <taxon>Pleosporineae</taxon>
        <taxon>Pleosporaceae</taxon>
        <taxon>Bipolaris</taxon>
    </lineage>
</organism>
<feature type="domain" description="FAS1" evidence="3">
    <location>
        <begin position="20"/>
        <end position="165"/>
    </location>
</feature>
<evidence type="ECO:0000256" key="1">
    <source>
        <dbReference type="SAM" id="MobiDB-lite"/>
    </source>
</evidence>
<dbReference type="Gene3D" id="2.30.180.10">
    <property type="entry name" value="FAS1 domain"/>
    <property type="match status" value="1"/>
</dbReference>
<proteinExistence type="predicted"/>
<reference evidence="4" key="1">
    <citation type="submission" date="2019-11" db="EMBL/GenBank/DDBJ databases">
        <title>Bipolaris sorokiniana Genome sequencing.</title>
        <authorList>
            <person name="Wang H."/>
        </authorList>
    </citation>
    <scope>NUCLEOTIDE SEQUENCE</scope>
</reference>
<evidence type="ECO:0000313" key="4">
    <source>
        <dbReference type="EMBL" id="KAF5848826.1"/>
    </source>
</evidence>
<dbReference type="EMBL" id="WNKQ01000010">
    <property type="protein sequence ID" value="KAF5848826.1"/>
    <property type="molecule type" value="Genomic_DNA"/>
</dbReference>
<dbReference type="InterPro" id="IPR050904">
    <property type="entry name" value="Adhesion/Biosynth-related"/>
</dbReference>
<keyword evidence="2" id="KW-0732">Signal</keyword>
<feature type="compositionally biased region" description="Polar residues" evidence="1">
    <location>
        <begin position="198"/>
        <end position="217"/>
    </location>
</feature>